<keyword evidence="1" id="KW-0812">Transmembrane</keyword>
<keyword evidence="1" id="KW-1133">Transmembrane helix</keyword>
<accession>A0A346FK24</accession>
<dbReference type="EMBL" id="MH598512">
    <property type="protein sequence ID" value="AXN58329.1"/>
    <property type="molecule type" value="Genomic_DNA"/>
</dbReference>
<organism evidence="2 3">
    <name type="scientific">Bacillus phage Wes44</name>
    <dbReference type="NCBI Taxonomy" id="2283012"/>
    <lineage>
        <taxon>Viruses</taxon>
        <taxon>Duplodnaviria</taxon>
        <taxon>Heunggongvirae</taxon>
        <taxon>Uroviricota</taxon>
        <taxon>Caudoviricetes</taxon>
        <taxon>Gutmannvirinae</taxon>
        <taxon>Carmenvirus</taxon>
        <taxon>Carmenvirus Wes44</taxon>
    </lineage>
</organism>
<sequence length="117" mass="12783">MVKREYIKFSEFMDGSYKNKKDHSVVQAVKCLTASVPPVLLLIPKISFAAGVNSSFGNIHGVLMNGIDAGVVLVILFSGCSWILGHRGKAIESLLSLSCGYILCRHAIDIRDFLQTI</sequence>
<name>A0A346FK24_9CAUD</name>
<evidence type="ECO:0000313" key="3">
    <source>
        <dbReference type="Proteomes" id="UP000260494"/>
    </source>
</evidence>
<evidence type="ECO:0000313" key="2">
    <source>
        <dbReference type="EMBL" id="AXN58329.1"/>
    </source>
</evidence>
<keyword evidence="1" id="KW-0472">Membrane</keyword>
<protein>
    <submittedName>
        <fullName evidence="2">Uncharacterized protein</fullName>
    </submittedName>
</protein>
<feature type="transmembrane region" description="Helical" evidence="1">
    <location>
        <begin position="59"/>
        <end position="84"/>
    </location>
</feature>
<dbReference type="Proteomes" id="UP000260494">
    <property type="component" value="Segment"/>
</dbReference>
<proteinExistence type="predicted"/>
<gene>
    <name evidence="2" type="ORF">Wes44_20</name>
</gene>
<keyword evidence="3" id="KW-1185">Reference proteome</keyword>
<reference evidence="3" key="1">
    <citation type="submission" date="2018-07" db="EMBL/GenBank/DDBJ databases">
        <authorList>
            <person name="Himelright M."/>
            <person name="Eisemann E."/>
            <person name="Alder H."/>
            <person name="Craig M."/>
            <person name="Clem A."/>
            <person name="Temple L."/>
        </authorList>
    </citation>
    <scope>NUCLEOTIDE SEQUENCE [LARGE SCALE GENOMIC DNA]</scope>
</reference>
<evidence type="ECO:0000256" key="1">
    <source>
        <dbReference type="SAM" id="Phobius"/>
    </source>
</evidence>